<dbReference type="EMBL" id="QGNY01000001">
    <property type="protein sequence ID" value="PWS33349.1"/>
    <property type="molecule type" value="Genomic_DNA"/>
</dbReference>
<protein>
    <submittedName>
        <fullName evidence="1">Uncharacterized protein</fullName>
    </submittedName>
</protein>
<evidence type="ECO:0000313" key="2">
    <source>
        <dbReference type="Proteomes" id="UP000245391"/>
    </source>
</evidence>
<dbReference type="RefSeq" id="WP_109927936.1">
    <property type="nucleotide sequence ID" value="NZ_QGNY01000001.1"/>
</dbReference>
<organism evidence="1 2">
    <name type="scientific">Pedobacter paludis</name>
    <dbReference type="NCBI Taxonomy" id="2203212"/>
    <lineage>
        <taxon>Bacteria</taxon>
        <taxon>Pseudomonadati</taxon>
        <taxon>Bacteroidota</taxon>
        <taxon>Sphingobacteriia</taxon>
        <taxon>Sphingobacteriales</taxon>
        <taxon>Sphingobacteriaceae</taxon>
        <taxon>Pedobacter</taxon>
    </lineage>
</organism>
<evidence type="ECO:0000313" key="1">
    <source>
        <dbReference type="EMBL" id="PWS33349.1"/>
    </source>
</evidence>
<reference evidence="2" key="1">
    <citation type="submission" date="2018-05" db="EMBL/GenBank/DDBJ databases">
        <title>Pedobacter paludis sp. nov., isolated from wetland soil.</title>
        <authorList>
            <person name="Zhang Y."/>
        </authorList>
    </citation>
    <scope>NUCLEOTIDE SEQUENCE [LARGE SCALE GENOMIC DNA]</scope>
    <source>
        <strain evidence="2">R-8</strain>
    </source>
</reference>
<comment type="caution">
    <text evidence="1">The sequence shown here is derived from an EMBL/GenBank/DDBJ whole genome shotgun (WGS) entry which is preliminary data.</text>
</comment>
<proteinExistence type="predicted"/>
<accession>A0A317F619</accession>
<dbReference type="Proteomes" id="UP000245391">
    <property type="component" value="Unassembled WGS sequence"/>
</dbReference>
<dbReference type="OrthoDB" id="754832at2"/>
<sequence>MISTEIKVKKQTVVEDPKLSLKQFARYPDSTAKAKQTILMKCKYPGGYIPRFYEEARKIIVDTFAANYIDDHDIYFSEFERRAAKLKKEALPFDPKTDDYKNRHCSGEGLEKFVAMKTLLMPILERYVLRSNLGHNRDNIYVKEVRIGAMSDILLFDAADNQIGLLKFNFTKTKLKENEAQVSLHVLRTFFKNVKQLNLDPKRCLFVDVFSGKIYNAARIGNGISELVEKNCEEIKGLWPSVTKPVL</sequence>
<gene>
    <name evidence="1" type="ORF">DF947_01610</name>
</gene>
<dbReference type="AlphaFoldDB" id="A0A317F619"/>
<name>A0A317F619_9SPHI</name>
<keyword evidence="2" id="KW-1185">Reference proteome</keyword>